<organism evidence="3 4">
    <name type="scientific">Acinetobacter sichuanensis</name>
    <dbReference type="NCBI Taxonomy" id="2136183"/>
    <lineage>
        <taxon>Bacteria</taxon>
        <taxon>Pseudomonadati</taxon>
        <taxon>Pseudomonadota</taxon>
        <taxon>Gammaproteobacteria</taxon>
        <taxon>Moraxellales</taxon>
        <taxon>Moraxellaceae</taxon>
        <taxon>Acinetobacter</taxon>
    </lineage>
</organism>
<evidence type="ECO:0000256" key="1">
    <source>
        <dbReference type="SAM" id="Phobius"/>
    </source>
</evidence>
<feature type="transmembrane region" description="Helical" evidence="1">
    <location>
        <begin position="129"/>
        <end position="146"/>
    </location>
</feature>
<evidence type="ECO:0000313" key="2">
    <source>
        <dbReference type="EMBL" id="MFC2993993.1"/>
    </source>
</evidence>
<keyword evidence="1" id="KW-0812">Transmembrane</keyword>
<feature type="transmembrane region" description="Helical" evidence="1">
    <location>
        <begin position="93"/>
        <end position="117"/>
    </location>
</feature>
<proteinExistence type="predicted"/>
<reference evidence="2" key="4">
    <citation type="submission" date="2024-09" db="EMBL/GenBank/DDBJ databases">
        <authorList>
            <person name="Sun Q."/>
            <person name="Mori K."/>
        </authorList>
    </citation>
    <scope>NUCLEOTIDE SEQUENCE</scope>
    <source>
        <strain evidence="2">KCTC 62575</strain>
    </source>
</reference>
<evidence type="ECO:0000313" key="5">
    <source>
        <dbReference type="Proteomes" id="UP001595455"/>
    </source>
</evidence>
<keyword evidence="1" id="KW-1133">Transmembrane helix</keyword>
<reference evidence="5" key="3">
    <citation type="journal article" date="2019" name="Int. J. Syst. Evol. Microbiol.">
        <title>The Global Catalogue of Microorganisms (GCM) 10K type strain sequencing project: providing services to taxonomists for standard genome sequencing and annotation.</title>
        <authorList>
            <consortium name="The Broad Institute Genomics Platform"/>
            <consortium name="The Broad Institute Genome Sequencing Center for Infectious Disease"/>
            <person name="Wu L."/>
            <person name="Ma J."/>
        </authorList>
    </citation>
    <scope>NUCLEOTIDE SEQUENCE [LARGE SCALE GENOMIC DNA]</scope>
    <source>
        <strain evidence="5">KCTC 62575</strain>
    </source>
</reference>
<dbReference type="RefSeq" id="WP_107006886.1">
    <property type="nucleotide sequence ID" value="NZ_JBHRSF010000005.1"/>
</dbReference>
<gene>
    <name evidence="2" type="ORF">ACFODO_01650</name>
    <name evidence="3" type="ORF">C9E89_002620</name>
</gene>
<protein>
    <submittedName>
        <fullName evidence="3">Uncharacterized protein</fullName>
    </submittedName>
</protein>
<comment type="caution">
    <text evidence="3">The sequence shown here is derived from an EMBL/GenBank/DDBJ whole genome shotgun (WGS) entry which is preliminary data.</text>
</comment>
<reference evidence="2" key="1">
    <citation type="journal article" date="2014" name="Int. J. Syst. Evol. Microbiol.">
        <title>Complete genome of a new Firmicutes species belonging to the dominant human colonic microbiota ('Ruminococcus bicirculans') reveals two chromosomes and a selective capacity to utilize plant glucans.</title>
        <authorList>
            <consortium name="NISC Comparative Sequencing Program"/>
            <person name="Wegmann U."/>
            <person name="Louis P."/>
            <person name="Goesmann A."/>
            <person name="Henrissat B."/>
            <person name="Duncan S.H."/>
            <person name="Flint H.J."/>
        </authorList>
    </citation>
    <scope>NUCLEOTIDE SEQUENCE</scope>
    <source>
        <strain evidence="2">KCTC 62575</strain>
    </source>
</reference>
<evidence type="ECO:0000313" key="3">
    <source>
        <dbReference type="EMBL" id="RFC85291.1"/>
    </source>
</evidence>
<dbReference type="Proteomes" id="UP001595455">
    <property type="component" value="Unassembled WGS sequence"/>
</dbReference>
<dbReference type="EMBL" id="PYIX02000002">
    <property type="protein sequence ID" value="RFC85291.1"/>
    <property type="molecule type" value="Genomic_DNA"/>
</dbReference>
<sequence>MKKTNHHFTIKVLFLKLQVNHSQIKKCLTIAPFYPLAFYYLLTNLALLIQTQFALETFGMFIMLLPFVVGALIFYFILIYAFIYAIQLFLHKYLFINFWTILFSAILLSAIFILLGVKVLHLELNDLCYLYLFSVPTAIGYWFLLLKEHHKNTNA</sequence>
<reference evidence="3 4" key="2">
    <citation type="submission" date="2018-08" db="EMBL/GenBank/DDBJ databases">
        <title>The draft genome of Acinetobacter sichuanensis strain WCHAc060041.</title>
        <authorList>
            <person name="Qin J."/>
            <person name="Feng Y."/>
            <person name="Zong Z."/>
        </authorList>
    </citation>
    <scope>NUCLEOTIDE SEQUENCE [LARGE SCALE GENOMIC DNA]</scope>
    <source>
        <strain evidence="3 4">WCHAc060041</strain>
    </source>
</reference>
<dbReference type="AlphaFoldDB" id="A0A371YUY7"/>
<keyword evidence="1" id="KW-0472">Membrane</keyword>
<evidence type="ECO:0000313" key="4">
    <source>
        <dbReference type="Proteomes" id="UP000240957"/>
    </source>
</evidence>
<dbReference type="EMBL" id="JBHRSF010000005">
    <property type="protein sequence ID" value="MFC2993993.1"/>
    <property type="molecule type" value="Genomic_DNA"/>
</dbReference>
<keyword evidence="5" id="KW-1185">Reference proteome</keyword>
<dbReference type="Proteomes" id="UP000240957">
    <property type="component" value="Unassembled WGS sequence"/>
</dbReference>
<feature type="transmembrane region" description="Helical" evidence="1">
    <location>
        <begin position="33"/>
        <end position="55"/>
    </location>
</feature>
<name>A0A371YUY7_9GAMM</name>
<accession>A0A371YUY7</accession>
<feature type="transmembrane region" description="Helical" evidence="1">
    <location>
        <begin position="61"/>
        <end position="86"/>
    </location>
</feature>